<evidence type="ECO:0000313" key="1">
    <source>
        <dbReference type="EMBL" id="NER31034.1"/>
    </source>
</evidence>
<proteinExistence type="predicted"/>
<gene>
    <name evidence="1" type="ORF">F6J89_26300</name>
</gene>
<reference evidence="1" key="1">
    <citation type="submission" date="2019-11" db="EMBL/GenBank/DDBJ databases">
        <title>Genomic insights into an expanded diversity of filamentous marine cyanobacteria reveals the extraordinary biosynthetic potential of Moorea and Okeania.</title>
        <authorList>
            <person name="Ferreira Leao T."/>
            <person name="Wang M."/>
            <person name="Moss N."/>
            <person name="Da Silva R."/>
            <person name="Sanders J."/>
            <person name="Nurk S."/>
            <person name="Gurevich A."/>
            <person name="Humphrey G."/>
            <person name="Reher R."/>
            <person name="Zhu Q."/>
            <person name="Belda-Ferre P."/>
            <person name="Glukhov E."/>
            <person name="Rex R."/>
            <person name="Dorrestein P.C."/>
            <person name="Knight R."/>
            <person name="Pevzner P."/>
            <person name="Gerwick W.H."/>
            <person name="Gerwick L."/>
        </authorList>
    </citation>
    <scope>NUCLEOTIDE SEQUENCE</scope>
    <source>
        <strain evidence="1">SIO1C4</strain>
    </source>
</reference>
<accession>A0A6B3NLH4</accession>
<organism evidence="1">
    <name type="scientific">Symploca sp. SIO1C4</name>
    <dbReference type="NCBI Taxonomy" id="2607765"/>
    <lineage>
        <taxon>Bacteria</taxon>
        <taxon>Bacillati</taxon>
        <taxon>Cyanobacteriota</taxon>
        <taxon>Cyanophyceae</taxon>
        <taxon>Coleofasciculales</taxon>
        <taxon>Coleofasciculaceae</taxon>
        <taxon>Symploca</taxon>
    </lineage>
</organism>
<name>A0A6B3NLH4_9CYAN</name>
<comment type="caution">
    <text evidence="1">The sequence shown here is derived from an EMBL/GenBank/DDBJ whole genome shotgun (WGS) entry which is preliminary data.</text>
</comment>
<sequence length="71" mass="7403">MRYPLGVIAFGAALWAIALRYPLGVIAFGAALWAIALRYPLGVIALALCSRHAEGCISAEASARTSAPFSP</sequence>
<protein>
    <submittedName>
        <fullName evidence="1">Uncharacterized protein</fullName>
    </submittedName>
</protein>
<dbReference type="AlphaFoldDB" id="A0A6B3NLH4"/>
<dbReference type="EMBL" id="JAAHFQ010000704">
    <property type="protein sequence ID" value="NER31034.1"/>
    <property type="molecule type" value="Genomic_DNA"/>
</dbReference>